<reference evidence="1 2" key="1">
    <citation type="journal article" date="2019" name="Environ. Microbiol.">
        <title>At the nexus of three kingdoms: the genome of the mycorrhizal fungus Gigaspora margarita provides insights into plant, endobacterial and fungal interactions.</title>
        <authorList>
            <person name="Venice F."/>
            <person name="Ghignone S."/>
            <person name="Salvioli di Fossalunga A."/>
            <person name="Amselem J."/>
            <person name="Novero M."/>
            <person name="Xianan X."/>
            <person name="Sedzielewska Toro K."/>
            <person name="Morin E."/>
            <person name="Lipzen A."/>
            <person name="Grigoriev I.V."/>
            <person name="Henrissat B."/>
            <person name="Martin F.M."/>
            <person name="Bonfante P."/>
        </authorList>
    </citation>
    <scope>NUCLEOTIDE SEQUENCE [LARGE SCALE GENOMIC DNA]</scope>
    <source>
        <strain evidence="1 2">BEG34</strain>
    </source>
</reference>
<proteinExistence type="predicted"/>
<protein>
    <submittedName>
        <fullName evidence="1">Uncharacterized protein</fullName>
    </submittedName>
</protein>
<evidence type="ECO:0000313" key="1">
    <source>
        <dbReference type="EMBL" id="KAF0467419.1"/>
    </source>
</evidence>
<keyword evidence="2" id="KW-1185">Reference proteome</keyword>
<name>A0A8H3XJH7_GIGMA</name>
<sequence>MKLNGKLKVENSKFTFQNACTEISLAKAKANKFTKSEEVKSIQFVINLLAPGYTNKNNQSNSYIKTNAEKNDEPEGSRTLPVIISSFSNIDSEIEKRNIKTDLPKPILPATLTNKNL</sequence>
<dbReference type="Proteomes" id="UP000439903">
    <property type="component" value="Unassembled WGS sequence"/>
</dbReference>
<organism evidence="1 2">
    <name type="scientific">Gigaspora margarita</name>
    <dbReference type="NCBI Taxonomy" id="4874"/>
    <lineage>
        <taxon>Eukaryota</taxon>
        <taxon>Fungi</taxon>
        <taxon>Fungi incertae sedis</taxon>
        <taxon>Mucoromycota</taxon>
        <taxon>Glomeromycotina</taxon>
        <taxon>Glomeromycetes</taxon>
        <taxon>Diversisporales</taxon>
        <taxon>Gigasporaceae</taxon>
        <taxon>Gigaspora</taxon>
    </lineage>
</organism>
<dbReference type="OrthoDB" id="2344182at2759"/>
<gene>
    <name evidence="1" type="ORF">F8M41_026013</name>
</gene>
<evidence type="ECO:0000313" key="2">
    <source>
        <dbReference type="Proteomes" id="UP000439903"/>
    </source>
</evidence>
<comment type="caution">
    <text evidence="1">The sequence shown here is derived from an EMBL/GenBank/DDBJ whole genome shotgun (WGS) entry which is preliminary data.</text>
</comment>
<dbReference type="AlphaFoldDB" id="A0A8H3XJH7"/>
<accession>A0A8H3XJH7</accession>
<dbReference type="EMBL" id="WTPW01000954">
    <property type="protein sequence ID" value="KAF0467419.1"/>
    <property type="molecule type" value="Genomic_DNA"/>
</dbReference>